<sequence>MKKLLLSLILLITVYGLRFTPARAENMSSDSYELQFTNLNMTSGSKSSNNYNILDTVGQTAPGQYDSTGYIVRAGFPYIKTIIAFAFTISDLSIDFGALTPSSFSTQTNTLTVSAGGAGGYSVAAFANHPLKLQTSSTTIPDTTCDTACDETTAAVWTNSANFGFGFNMSGNDIPADFVNSTYFRQFADASAAETAQIVMSSANVGQDRSATATYKVNISATQAAGDYENAVTFIATPGY</sequence>
<evidence type="ECO:0000313" key="1">
    <source>
        <dbReference type="EMBL" id="KKU61098.1"/>
    </source>
</evidence>
<comment type="caution">
    <text evidence="1">The sequence shown here is derived from an EMBL/GenBank/DDBJ whole genome shotgun (WGS) entry which is preliminary data.</text>
</comment>
<protein>
    <submittedName>
        <fullName evidence="1">Uncharacterized protein</fullName>
    </submittedName>
</protein>
<proteinExistence type="predicted"/>
<name>A0A0G1U472_9BACT</name>
<accession>A0A0G1U472</accession>
<organism evidence="1 2">
    <name type="scientific">Candidatus Beckwithbacteria bacterium GW2011_GWB1_47_15</name>
    <dbReference type="NCBI Taxonomy" id="1618371"/>
    <lineage>
        <taxon>Bacteria</taxon>
        <taxon>Candidatus Beckwithiibacteriota</taxon>
    </lineage>
</organism>
<dbReference type="AlphaFoldDB" id="A0A0G1U472"/>
<dbReference type="Proteomes" id="UP000033860">
    <property type="component" value="Unassembled WGS sequence"/>
</dbReference>
<evidence type="ECO:0000313" key="2">
    <source>
        <dbReference type="Proteomes" id="UP000033860"/>
    </source>
</evidence>
<dbReference type="EMBL" id="LCNT01000004">
    <property type="protein sequence ID" value="KKU61098.1"/>
    <property type="molecule type" value="Genomic_DNA"/>
</dbReference>
<gene>
    <name evidence="1" type="ORF">UX85_C0004G0019</name>
</gene>
<reference evidence="1 2" key="1">
    <citation type="journal article" date="2015" name="Nature">
        <title>rRNA introns, odd ribosomes, and small enigmatic genomes across a large radiation of phyla.</title>
        <authorList>
            <person name="Brown C.T."/>
            <person name="Hug L.A."/>
            <person name="Thomas B.C."/>
            <person name="Sharon I."/>
            <person name="Castelle C.J."/>
            <person name="Singh A."/>
            <person name="Wilkins M.J."/>
            <person name="Williams K.H."/>
            <person name="Banfield J.F."/>
        </authorList>
    </citation>
    <scope>NUCLEOTIDE SEQUENCE [LARGE SCALE GENOMIC DNA]</scope>
</reference>